<dbReference type="InterPro" id="IPR029033">
    <property type="entry name" value="His_PPase_superfam"/>
</dbReference>
<proteinExistence type="predicted"/>
<dbReference type="Gene3D" id="3.40.50.1240">
    <property type="entry name" value="Phosphoglycerate mutase-like"/>
    <property type="match status" value="1"/>
</dbReference>
<dbReference type="RefSeq" id="WP_192144472.1">
    <property type="nucleotide sequence ID" value="NZ_JACYXZ010000005.1"/>
</dbReference>
<evidence type="ECO:0000313" key="3">
    <source>
        <dbReference type="Proteomes" id="UP000616839"/>
    </source>
</evidence>
<dbReference type="EMBL" id="JACYXZ010000005">
    <property type="protein sequence ID" value="MBD8871140.1"/>
    <property type="molecule type" value="Genomic_DNA"/>
</dbReference>
<comment type="caution">
    <text evidence="2">The sequence shown here is derived from an EMBL/GenBank/DDBJ whole genome shotgun (WGS) entry which is preliminary data.</text>
</comment>
<gene>
    <name evidence="2" type="ORF">IE331_16050</name>
</gene>
<keyword evidence="1" id="KW-0378">Hydrolase</keyword>
<dbReference type="CDD" id="cd07067">
    <property type="entry name" value="HP_PGM_like"/>
    <property type="match status" value="1"/>
</dbReference>
<organism evidence="2 3">
    <name type="scientific">Nocardioides donggukensis</name>
    <dbReference type="NCBI Taxonomy" id="2774019"/>
    <lineage>
        <taxon>Bacteria</taxon>
        <taxon>Bacillati</taxon>
        <taxon>Actinomycetota</taxon>
        <taxon>Actinomycetes</taxon>
        <taxon>Propionibacteriales</taxon>
        <taxon>Nocardioidaceae</taxon>
        <taxon>Nocardioides</taxon>
    </lineage>
</organism>
<keyword evidence="3" id="KW-1185">Reference proteome</keyword>
<reference evidence="2" key="1">
    <citation type="submission" date="2020-09" db="EMBL/GenBank/DDBJ databases">
        <title>Nocardioides sp. strain MJB4 16S ribosomal RNA gene Genome sequencing and assembly.</title>
        <authorList>
            <person name="Kim I."/>
        </authorList>
    </citation>
    <scope>NUCLEOTIDE SEQUENCE</scope>
    <source>
        <strain evidence="2">MJB4</strain>
    </source>
</reference>
<dbReference type="SMART" id="SM00855">
    <property type="entry name" value="PGAM"/>
    <property type="match status" value="1"/>
</dbReference>
<dbReference type="AlphaFoldDB" id="A0A927Q0X6"/>
<dbReference type="Proteomes" id="UP000616839">
    <property type="component" value="Unassembled WGS sequence"/>
</dbReference>
<name>A0A927Q0X6_9ACTN</name>
<protein>
    <submittedName>
        <fullName evidence="2">Histidine phosphatase family protein</fullName>
    </submittedName>
</protein>
<dbReference type="InterPro" id="IPR051021">
    <property type="entry name" value="Mito_Ser/Thr_phosphatase"/>
</dbReference>
<dbReference type="GO" id="GO:0016787">
    <property type="term" value="F:hydrolase activity"/>
    <property type="evidence" value="ECO:0007669"/>
    <property type="project" value="UniProtKB-KW"/>
</dbReference>
<evidence type="ECO:0000313" key="2">
    <source>
        <dbReference type="EMBL" id="MBD8871140.1"/>
    </source>
</evidence>
<dbReference type="Pfam" id="PF00300">
    <property type="entry name" value="His_Phos_1"/>
    <property type="match status" value="1"/>
</dbReference>
<sequence length="224" mass="23644">MGQVLLVRHGQASWGADDYDLLSPLGWEQSRMLGHALAARATTPDLLVQGGMRRHRETASAVVEKAGWEAMEVVNDGGWNEFDHVGMLAAAPDPEFAGSEPTAAEFQGWFEAATDRWTSGGTGYSESYAEFAERIGAALARTTELAGASSTAVVFTSGGAISWVAASLLTGSTSPDPATTSLWGQLNKVVVNTSITKVVTGRRGATLVSFNEHSHLEGGGLTYR</sequence>
<accession>A0A927Q0X6</accession>
<dbReference type="PANTHER" id="PTHR20935:SF0">
    <property type="entry name" value="SERINE_THREONINE-PROTEIN PHOSPHATASE PGAM5, MITOCHONDRIAL"/>
    <property type="match status" value="1"/>
</dbReference>
<evidence type="ECO:0000256" key="1">
    <source>
        <dbReference type="ARBA" id="ARBA00022801"/>
    </source>
</evidence>
<dbReference type="SUPFAM" id="SSF53254">
    <property type="entry name" value="Phosphoglycerate mutase-like"/>
    <property type="match status" value="1"/>
</dbReference>
<dbReference type="InterPro" id="IPR013078">
    <property type="entry name" value="His_Pase_superF_clade-1"/>
</dbReference>
<dbReference type="PANTHER" id="PTHR20935">
    <property type="entry name" value="PHOSPHOGLYCERATE MUTASE-RELATED"/>
    <property type="match status" value="1"/>
</dbReference>